<organism evidence="1 2">
    <name type="scientific">Methylovirgula ligni</name>
    <dbReference type="NCBI Taxonomy" id="569860"/>
    <lineage>
        <taxon>Bacteria</taxon>
        <taxon>Pseudomonadati</taxon>
        <taxon>Pseudomonadota</taxon>
        <taxon>Alphaproteobacteria</taxon>
        <taxon>Hyphomicrobiales</taxon>
        <taxon>Beijerinckiaceae</taxon>
        <taxon>Methylovirgula</taxon>
    </lineage>
</organism>
<dbReference type="AlphaFoldDB" id="A0A3D9YUA0"/>
<comment type="caution">
    <text evidence="1">The sequence shown here is derived from an EMBL/GenBank/DDBJ whole genome shotgun (WGS) entry which is preliminary data.</text>
</comment>
<keyword evidence="2" id="KW-1185">Reference proteome</keyword>
<dbReference type="EMBL" id="QUMO01000003">
    <property type="protein sequence ID" value="REF86064.1"/>
    <property type="molecule type" value="Genomic_DNA"/>
</dbReference>
<name>A0A3D9YUA0_9HYPH</name>
<gene>
    <name evidence="1" type="ORF">DES32_2108</name>
</gene>
<reference evidence="1 2" key="1">
    <citation type="submission" date="2018-08" db="EMBL/GenBank/DDBJ databases">
        <title>Genomic Encyclopedia of Type Strains, Phase IV (KMG-IV): sequencing the most valuable type-strain genomes for metagenomic binning, comparative biology and taxonomic classification.</title>
        <authorList>
            <person name="Goeker M."/>
        </authorList>
    </citation>
    <scope>NUCLEOTIDE SEQUENCE [LARGE SCALE GENOMIC DNA]</scope>
    <source>
        <strain evidence="1 2">BW863</strain>
    </source>
</reference>
<sequence length="34" mass="3470">MGALVTTALVFACVCVAGLIKISSEPLRHALTAL</sequence>
<protein>
    <submittedName>
        <fullName evidence="1">Uncharacterized protein</fullName>
    </submittedName>
</protein>
<evidence type="ECO:0000313" key="2">
    <source>
        <dbReference type="Proteomes" id="UP000256900"/>
    </source>
</evidence>
<proteinExistence type="predicted"/>
<evidence type="ECO:0000313" key="1">
    <source>
        <dbReference type="EMBL" id="REF86064.1"/>
    </source>
</evidence>
<accession>A0A3D9YUA0</accession>
<dbReference type="Proteomes" id="UP000256900">
    <property type="component" value="Unassembled WGS sequence"/>
</dbReference>